<proteinExistence type="predicted"/>
<sequence length="86" mass="9224">MVYAADLLDPGTRLGRCVTLTGRAAPVADPGELAHAAAPARPSQIVAQIRPEPAAARDNDARILQWDSGSDSNEIFRVRALMEGEW</sequence>
<name>A0ABW1CT48_9ACTN</name>
<comment type="caution">
    <text evidence="1">The sequence shown here is derived from an EMBL/GenBank/DDBJ whole genome shotgun (WGS) entry which is preliminary data.</text>
</comment>
<dbReference type="RefSeq" id="WP_379518457.1">
    <property type="nucleotide sequence ID" value="NZ_JBHSPA010000043.1"/>
</dbReference>
<organism evidence="1 2">
    <name type="scientific">Nonomuraea insulae</name>
    <dbReference type="NCBI Taxonomy" id="1616787"/>
    <lineage>
        <taxon>Bacteria</taxon>
        <taxon>Bacillati</taxon>
        <taxon>Actinomycetota</taxon>
        <taxon>Actinomycetes</taxon>
        <taxon>Streptosporangiales</taxon>
        <taxon>Streptosporangiaceae</taxon>
        <taxon>Nonomuraea</taxon>
    </lineage>
</organism>
<protein>
    <submittedName>
        <fullName evidence="1">Uncharacterized protein</fullName>
    </submittedName>
</protein>
<reference evidence="2" key="1">
    <citation type="journal article" date="2019" name="Int. J. Syst. Evol. Microbiol.">
        <title>The Global Catalogue of Microorganisms (GCM) 10K type strain sequencing project: providing services to taxonomists for standard genome sequencing and annotation.</title>
        <authorList>
            <consortium name="The Broad Institute Genomics Platform"/>
            <consortium name="The Broad Institute Genome Sequencing Center for Infectious Disease"/>
            <person name="Wu L."/>
            <person name="Ma J."/>
        </authorList>
    </citation>
    <scope>NUCLEOTIDE SEQUENCE [LARGE SCALE GENOMIC DNA]</scope>
    <source>
        <strain evidence="2">CCUG 53903</strain>
    </source>
</reference>
<accession>A0ABW1CT48</accession>
<dbReference type="EMBL" id="JBHSPA010000043">
    <property type="protein sequence ID" value="MFC5828961.1"/>
    <property type="molecule type" value="Genomic_DNA"/>
</dbReference>
<evidence type="ECO:0000313" key="1">
    <source>
        <dbReference type="EMBL" id="MFC5828961.1"/>
    </source>
</evidence>
<gene>
    <name evidence="1" type="ORF">ACFPZ3_34300</name>
</gene>
<dbReference type="Proteomes" id="UP001596058">
    <property type="component" value="Unassembled WGS sequence"/>
</dbReference>
<evidence type="ECO:0000313" key="2">
    <source>
        <dbReference type="Proteomes" id="UP001596058"/>
    </source>
</evidence>
<keyword evidence="2" id="KW-1185">Reference proteome</keyword>